<keyword evidence="8" id="KW-1185">Reference proteome</keyword>
<keyword evidence="1" id="KW-0433">Leucine-rich repeat</keyword>
<evidence type="ECO:0000256" key="6">
    <source>
        <dbReference type="SAM" id="SignalP"/>
    </source>
</evidence>
<dbReference type="Pfam" id="PF00560">
    <property type="entry name" value="LRR_1"/>
    <property type="match status" value="3"/>
</dbReference>
<dbReference type="InterPro" id="IPR032675">
    <property type="entry name" value="LRR_dom_sf"/>
</dbReference>
<gene>
    <name evidence="9" type="primary">LOC110799062</name>
</gene>
<keyword evidence="6" id="KW-0732">Signal</keyword>
<dbReference type="KEGG" id="soe:110799062"/>
<dbReference type="AlphaFoldDB" id="A0A9R0J4U1"/>
<dbReference type="Pfam" id="PF08263">
    <property type="entry name" value="LRRNT_2"/>
    <property type="match status" value="1"/>
</dbReference>
<dbReference type="PANTHER" id="PTHR48009:SF1">
    <property type="entry name" value="LEUCINE-RICH REPEAT (LRR) FAMILY PROTEIN"/>
    <property type="match status" value="1"/>
</dbReference>
<keyword evidence="3" id="KW-0677">Repeat</keyword>
<reference evidence="8" key="1">
    <citation type="journal article" date="2021" name="Nat. Commun.">
        <title>Genomic analyses provide insights into spinach domestication and the genetic basis of agronomic traits.</title>
        <authorList>
            <person name="Cai X."/>
            <person name="Sun X."/>
            <person name="Xu C."/>
            <person name="Sun H."/>
            <person name="Wang X."/>
            <person name="Ge C."/>
            <person name="Zhang Z."/>
            <person name="Wang Q."/>
            <person name="Fei Z."/>
            <person name="Jiao C."/>
            <person name="Wang Q."/>
        </authorList>
    </citation>
    <scope>NUCLEOTIDE SEQUENCE [LARGE SCALE GENOMIC DNA]</scope>
    <source>
        <strain evidence="8">cv. Varoflay</strain>
    </source>
</reference>
<protein>
    <submittedName>
        <fullName evidence="9">DNA damage-repair/toleration protein DRT100</fullName>
    </submittedName>
</protein>
<dbReference type="SMART" id="SM00369">
    <property type="entry name" value="LRR_TYP"/>
    <property type="match status" value="4"/>
</dbReference>
<proteinExistence type="predicted"/>
<dbReference type="InterPro" id="IPR013210">
    <property type="entry name" value="LRR_N_plant-typ"/>
</dbReference>
<keyword evidence="5" id="KW-0472">Membrane</keyword>
<dbReference type="SUPFAM" id="SSF52058">
    <property type="entry name" value="L domain-like"/>
    <property type="match status" value="1"/>
</dbReference>
<dbReference type="GeneID" id="110799062"/>
<feature type="signal peptide" evidence="6">
    <location>
        <begin position="1"/>
        <end position="28"/>
    </location>
</feature>
<dbReference type="OrthoDB" id="676979at2759"/>
<evidence type="ECO:0000256" key="2">
    <source>
        <dbReference type="ARBA" id="ARBA00022692"/>
    </source>
</evidence>
<feature type="chain" id="PRO_5040497971" evidence="6">
    <location>
        <begin position="29"/>
        <end position="424"/>
    </location>
</feature>
<reference evidence="9" key="2">
    <citation type="submission" date="2025-08" db="UniProtKB">
        <authorList>
            <consortium name="RefSeq"/>
        </authorList>
    </citation>
    <scope>IDENTIFICATION</scope>
    <source>
        <tissue evidence="9">Leaf</tissue>
    </source>
</reference>
<dbReference type="Proteomes" id="UP000813463">
    <property type="component" value="Chromosome 3"/>
</dbReference>
<sequence length="424" mass="46007">MASSSNYSCFSLFLFLFLIQLIFHPTFQQQQPPPPKLSPVDLNVLVSIKNSLTDLPGSAFFSSWDFTAPDPCSSFAGLTCSLTSSSTLRVDTLELGSGHFGTLGLAGTLPDSITRLTELTQLILNPGTVTGPVPPQLGILDNLRVISLTHNRLTGPIPPSLSLPRGLHTLDLGFNQLIGRIPPTLFTELPQLKVLILANNRLTGALPESTQESKLLHLDLKSNHLMGPIPPTLPSSLRYVSLSQNNMWGPITNGPLESLSQLEYLDLSQNQFSGPLPVSLLRPSLSTLLLSHNNLSSTAPKPDNLSLLLYPEDSIIDLSHNSFSGPPPEEVAGATSIFLNNNRFNGPVPETYINGLEEGRIKTLYLQHNYFDEFPTRRVSLPDEVEVCLSYNCMVPPAGLNICPASAGGQLSRPAVQCSVFHNN</sequence>
<evidence type="ECO:0000313" key="9">
    <source>
        <dbReference type="RefSeq" id="XP_021859954.1"/>
    </source>
</evidence>
<evidence type="ECO:0000256" key="5">
    <source>
        <dbReference type="ARBA" id="ARBA00023136"/>
    </source>
</evidence>
<feature type="domain" description="Leucine-rich repeat-containing N-terminal plant-type" evidence="7">
    <location>
        <begin position="41"/>
        <end position="81"/>
    </location>
</feature>
<evidence type="ECO:0000313" key="8">
    <source>
        <dbReference type="Proteomes" id="UP000813463"/>
    </source>
</evidence>
<name>A0A9R0J4U1_SPIOL</name>
<dbReference type="InterPro" id="IPR001611">
    <property type="entry name" value="Leu-rich_rpt"/>
</dbReference>
<evidence type="ECO:0000259" key="7">
    <source>
        <dbReference type="Pfam" id="PF08263"/>
    </source>
</evidence>
<accession>A0A9R0J4U1</accession>
<evidence type="ECO:0000256" key="4">
    <source>
        <dbReference type="ARBA" id="ARBA00022989"/>
    </source>
</evidence>
<dbReference type="InterPro" id="IPR053213">
    <property type="entry name" value="RLP29"/>
</dbReference>
<evidence type="ECO:0000256" key="1">
    <source>
        <dbReference type="ARBA" id="ARBA00022614"/>
    </source>
</evidence>
<dbReference type="Pfam" id="PF13855">
    <property type="entry name" value="LRR_8"/>
    <property type="match status" value="1"/>
</dbReference>
<evidence type="ECO:0000256" key="3">
    <source>
        <dbReference type="ARBA" id="ARBA00022737"/>
    </source>
</evidence>
<dbReference type="RefSeq" id="XP_021859954.1">
    <property type="nucleotide sequence ID" value="XM_022004262.2"/>
</dbReference>
<dbReference type="PANTHER" id="PTHR48009">
    <property type="entry name" value="LEUCINE-RICH REPEAT (LRR) FAMILY PROTEIN"/>
    <property type="match status" value="1"/>
</dbReference>
<keyword evidence="2" id="KW-0812">Transmembrane</keyword>
<dbReference type="InterPro" id="IPR003591">
    <property type="entry name" value="Leu-rich_rpt_typical-subtyp"/>
</dbReference>
<dbReference type="Gene3D" id="3.80.10.10">
    <property type="entry name" value="Ribonuclease Inhibitor"/>
    <property type="match status" value="2"/>
</dbReference>
<organism evidence="8 9">
    <name type="scientific">Spinacia oleracea</name>
    <name type="common">Spinach</name>
    <dbReference type="NCBI Taxonomy" id="3562"/>
    <lineage>
        <taxon>Eukaryota</taxon>
        <taxon>Viridiplantae</taxon>
        <taxon>Streptophyta</taxon>
        <taxon>Embryophyta</taxon>
        <taxon>Tracheophyta</taxon>
        <taxon>Spermatophyta</taxon>
        <taxon>Magnoliopsida</taxon>
        <taxon>eudicotyledons</taxon>
        <taxon>Gunneridae</taxon>
        <taxon>Pentapetalae</taxon>
        <taxon>Caryophyllales</taxon>
        <taxon>Chenopodiaceae</taxon>
        <taxon>Chenopodioideae</taxon>
        <taxon>Anserineae</taxon>
        <taxon>Spinacia</taxon>
    </lineage>
</organism>
<dbReference type="FunFam" id="3.80.10.10:FF:000383">
    <property type="entry name" value="Leucine-rich repeat receptor protein kinase EMS1"/>
    <property type="match status" value="1"/>
</dbReference>
<keyword evidence="4" id="KW-1133">Transmembrane helix</keyword>